<organism evidence="3 4">
    <name type="scientific">Streptomyces beijiangensis</name>
    <dbReference type="NCBI Taxonomy" id="163361"/>
    <lineage>
        <taxon>Bacteria</taxon>
        <taxon>Bacillati</taxon>
        <taxon>Actinomycetota</taxon>
        <taxon>Actinomycetes</taxon>
        <taxon>Kitasatosporales</taxon>
        <taxon>Streptomycetaceae</taxon>
        <taxon>Streptomyces</taxon>
    </lineage>
</organism>
<dbReference type="SUPFAM" id="SSF52091">
    <property type="entry name" value="SpoIIaa-like"/>
    <property type="match status" value="1"/>
</dbReference>
<feature type="domain" description="STAS" evidence="2">
    <location>
        <begin position="33"/>
        <end position="124"/>
    </location>
</feature>
<dbReference type="InterPro" id="IPR058548">
    <property type="entry name" value="MlaB-like_STAS"/>
</dbReference>
<dbReference type="EMBL" id="JAFLRJ010000020">
    <property type="protein sequence ID" value="MBO0510752.1"/>
    <property type="molecule type" value="Genomic_DNA"/>
</dbReference>
<dbReference type="InterPro" id="IPR036513">
    <property type="entry name" value="STAS_dom_sf"/>
</dbReference>
<sequence length="144" mass="15529">MPEPTHQERCSMPEHDGRPHPVAEQYPHAGGWVIVAQGDLDPESLPPLRRAMEKAAAALPVLVLDVQAVTFADTSVLDLLLQLHRATTLRIAAAPPHLLRLVDITATDTALDLYPTVAHACTATTPGQRRESNATDHQLPTATS</sequence>
<feature type="compositionally biased region" description="Polar residues" evidence="1">
    <location>
        <begin position="135"/>
        <end position="144"/>
    </location>
</feature>
<feature type="region of interest" description="Disordered" evidence="1">
    <location>
        <begin position="1"/>
        <end position="23"/>
    </location>
</feature>
<dbReference type="AlphaFoldDB" id="A0A939JFQ5"/>
<evidence type="ECO:0000259" key="2">
    <source>
        <dbReference type="PROSITE" id="PS50801"/>
    </source>
</evidence>
<name>A0A939JFQ5_9ACTN</name>
<comment type="caution">
    <text evidence="3">The sequence shown here is derived from an EMBL/GenBank/DDBJ whole genome shotgun (WGS) entry which is preliminary data.</text>
</comment>
<dbReference type="Pfam" id="PF13466">
    <property type="entry name" value="STAS_2"/>
    <property type="match status" value="1"/>
</dbReference>
<gene>
    <name evidence="3" type="ORF">J0695_02840</name>
</gene>
<dbReference type="CDD" id="cd07043">
    <property type="entry name" value="STAS_anti-anti-sigma_factors"/>
    <property type="match status" value="1"/>
</dbReference>
<dbReference type="RefSeq" id="WP_206959823.1">
    <property type="nucleotide sequence ID" value="NZ_JAFLRJ010000020.1"/>
</dbReference>
<protein>
    <submittedName>
        <fullName evidence="3">STAS domain-containing protein</fullName>
    </submittedName>
</protein>
<keyword evidence="4" id="KW-1185">Reference proteome</keyword>
<dbReference type="InterPro" id="IPR002645">
    <property type="entry name" value="STAS_dom"/>
</dbReference>
<evidence type="ECO:0000313" key="4">
    <source>
        <dbReference type="Proteomes" id="UP000664167"/>
    </source>
</evidence>
<dbReference type="Gene3D" id="3.30.750.24">
    <property type="entry name" value="STAS domain"/>
    <property type="match status" value="1"/>
</dbReference>
<reference evidence="3" key="1">
    <citation type="submission" date="2021-03" db="EMBL/GenBank/DDBJ databases">
        <title>Streptomyces poriferae sp. nov., a novel marine sponge-derived Actinobacteria species with anti-MRSA activity.</title>
        <authorList>
            <person name="Sandoval-Powers M."/>
            <person name="Kralova S."/>
            <person name="Nguyen G.-S."/>
            <person name="Fawwal D."/>
            <person name="Degnes K."/>
            <person name="Klinkenberg G."/>
            <person name="Sletta H."/>
            <person name="Wentzel A."/>
            <person name="Liles M.R."/>
        </authorList>
    </citation>
    <scope>NUCLEOTIDE SEQUENCE</scope>
    <source>
        <strain evidence="3">DSM 41794</strain>
    </source>
</reference>
<feature type="region of interest" description="Disordered" evidence="1">
    <location>
        <begin position="124"/>
        <end position="144"/>
    </location>
</feature>
<evidence type="ECO:0000256" key="1">
    <source>
        <dbReference type="SAM" id="MobiDB-lite"/>
    </source>
</evidence>
<feature type="compositionally biased region" description="Basic and acidic residues" evidence="1">
    <location>
        <begin position="1"/>
        <end position="21"/>
    </location>
</feature>
<dbReference type="Proteomes" id="UP000664167">
    <property type="component" value="Unassembled WGS sequence"/>
</dbReference>
<dbReference type="PROSITE" id="PS50801">
    <property type="entry name" value="STAS"/>
    <property type="match status" value="1"/>
</dbReference>
<accession>A0A939JFQ5</accession>
<proteinExistence type="predicted"/>
<evidence type="ECO:0000313" key="3">
    <source>
        <dbReference type="EMBL" id="MBO0510752.1"/>
    </source>
</evidence>